<name>L7FME5_ENTIV</name>
<dbReference type="RefSeq" id="XP_004255848.1">
    <property type="nucleotide sequence ID" value="XM_004255800.1"/>
</dbReference>
<protein>
    <submittedName>
        <fullName evidence="1">Uncharacterized protein</fullName>
    </submittedName>
</protein>
<dbReference type="KEGG" id="eiv:EIN_447080"/>
<organism evidence="1 2">
    <name type="scientific">Entamoeba invadens IP1</name>
    <dbReference type="NCBI Taxonomy" id="370355"/>
    <lineage>
        <taxon>Eukaryota</taxon>
        <taxon>Amoebozoa</taxon>
        <taxon>Evosea</taxon>
        <taxon>Archamoebae</taxon>
        <taxon>Mastigamoebida</taxon>
        <taxon>Entamoebidae</taxon>
        <taxon>Entamoeba</taxon>
    </lineage>
</organism>
<sequence length="538" mass="62041">MVVLESVFLKNVILYIPTIEDVFQFILINNKCLSSVKSMYVNSYKLSLKSPIEKILLFFPNIETLYFNSYSTRMKKIDTNSIPIVEMNLQSYSSGVSQLFKTKWFPPKIRKMRIIAQEMEMVYTNYTAFEQLKELVITCSSVSSDNTPYERIICHDTLQKVTFVLTLAGVPYIVKLDFKKMKNTKFVIILTPQSFSDDYVDLSTLSNLPENVTVYTTFLYNNLKHTEFIGDGLDLWKSVIPNQLMVLQDFSGDVSVIEEKMRLSLVTKVHVFGFKENFSSAFYTEHIKINNANINLETCDCIKEIEILRCDIDELILPTNVEVIKINEVTGNVVSKQCAPREIIVSNYTGTVIKFSEKKLRNLNLQQVNDTVEIVGKMTESNANLIDVNMKYNMLFSENNVKKFVLKKDDVVSKEFAAKFLFVTQKEISFGDFLEDVDFSVLDFDNLDISLNEQNLALVSIKFGDVKKIDFNRGKFKRIEISNVDCVEFMECEVESLIMKTAKMFNFKKTKFNKVEADKIEKMSGMKKSIETFILKNK</sequence>
<dbReference type="VEuPathDB" id="AmoebaDB:EIN_447080"/>
<dbReference type="AlphaFoldDB" id="L7FME5"/>
<gene>
    <name evidence="1" type="ORF">EIN_447080</name>
</gene>
<dbReference type="Proteomes" id="UP000014680">
    <property type="component" value="Unassembled WGS sequence"/>
</dbReference>
<evidence type="ECO:0000313" key="1">
    <source>
        <dbReference type="EMBL" id="ELP89077.1"/>
    </source>
</evidence>
<evidence type="ECO:0000313" key="2">
    <source>
        <dbReference type="Proteomes" id="UP000014680"/>
    </source>
</evidence>
<proteinExistence type="predicted"/>
<accession>L7FME5</accession>
<dbReference type="EMBL" id="KB206681">
    <property type="protein sequence ID" value="ELP89077.1"/>
    <property type="molecule type" value="Genomic_DNA"/>
</dbReference>
<keyword evidence="2" id="KW-1185">Reference proteome</keyword>
<dbReference type="GeneID" id="14888071"/>
<reference evidence="1 2" key="1">
    <citation type="submission" date="2012-10" db="EMBL/GenBank/DDBJ databases">
        <authorList>
            <person name="Zafar N."/>
            <person name="Inman J."/>
            <person name="Hall N."/>
            <person name="Lorenzi H."/>
            <person name="Caler E."/>
        </authorList>
    </citation>
    <scope>NUCLEOTIDE SEQUENCE [LARGE SCALE GENOMIC DNA]</scope>
    <source>
        <strain evidence="1 2">IP1</strain>
    </source>
</reference>
<dbReference type="OrthoDB" id="31864at2759"/>